<dbReference type="RefSeq" id="WP_211363960.1">
    <property type="nucleotide sequence ID" value="NZ_VYQA01000005.1"/>
</dbReference>
<evidence type="ECO:0000313" key="1">
    <source>
        <dbReference type="EMBL" id="KAA9018164.1"/>
    </source>
</evidence>
<dbReference type="EMBL" id="VYQA01000005">
    <property type="protein sequence ID" value="KAA9030800.1"/>
    <property type="molecule type" value="Genomic_DNA"/>
</dbReference>
<accession>A0A5J5I5V5</accession>
<organism evidence="2 3">
    <name type="scientific">Sphingobium limneticum</name>
    <dbReference type="NCBI Taxonomy" id="1007511"/>
    <lineage>
        <taxon>Bacteria</taxon>
        <taxon>Pseudomonadati</taxon>
        <taxon>Pseudomonadota</taxon>
        <taxon>Alphaproteobacteria</taxon>
        <taxon>Sphingomonadales</taxon>
        <taxon>Sphingomonadaceae</taxon>
        <taxon>Sphingobium</taxon>
    </lineage>
</organism>
<comment type="caution">
    <text evidence="2">The sequence shown here is derived from an EMBL/GenBank/DDBJ whole genome shotgun (WGS) entry which is preliminary data.</text>
</comment>
<dbReference type="EMBL" id="VYQB01000005">
    <property type="protein sequence ID" value="KAA9018164.1"/>
    <property type="molecule type" value="Genomic_DNA"/>
</dbReference>
<gene>
    <name evidence="2" type="ORF">F4U95_08535</name>
    <name evidence="1" type="ORF">F4U96_08585</name>
</gene>
<dbReference type="AlphaFoldDB" id="A0A5J5I5V5"/>
<reference evidence="3 4" key="1">
    <citation type="submission" date="2019-09" db="EMBL/GenBank/DDBJ databases">
        <authorList>
            <person name="Feng G."/>
        </authorList>
    </citation>
    <scope>NUCLEOTIDE SEQUENCE [LARGE SCALE GENOMIC DNA]</scope>
    <source>
        <strain evidence="2 3">KACC 19283</strain>
        <strain evidence="1 4">KACC 19284</strain>
    </source>
</reference>
<name>A0A5J5I5V5_9SPHN</name>
<dbReference type="Proteomes" id="UP000325933">
    <property type="component" value="Unassembled WGS sequence"/>
</dbReference>
<dbReference type="InterPro" id="IPR027417">
    <property type="entry name" value="P-loop_NTPase"/>
</dbReference>
<proteinExistence type="predicted"/>
<evidence type="ECO:0000313" key="3">
    <source>
        <dbReference type="Proteomes" id="UP000325933"/>
    </source>
</evidence>
<sequence length="258" mass="27252">MAVRVPIYGTGPSGRQAPATQASFRALEQGHLHEVHCTAPDRAAALAFALSHGASQAVSQGMGAQAGAIFALRATRRQRLPTLFSGDGLALLGIDPGRLTLVETGSEVEMLRAGLEAARCPGVSMVLMESEGRFADYDLTASRRLVLAAEASGVTILLLRGDAEQRSSGAQTRWSIRSAPSVPLEADAPGLPAVEAELLRCRSGPAGGRWLLSWDAEHGCFRDRDAGERDGRPYVPGAVVPFSRLRTDAGSDNQRQVA</sequence>
<evidence type="ECO:0000313" key="2">
    <source>
        <dbReference type="EMBL" id="KAA9030800.1"/>
    </source>
</evidence>
<evidence type="ECO:0000313" key="4">
    <source>
        <dbReference type="Proteomes" id="UP000326364"/>
    </source>
</evidence>
<dbReference type="Proteomes" id="UP000326364">
    <property type="component" value="Unassembled WGS sequence"/>
</dbReference>
<dbReference type="SUPFAM" id="SSF52540">
    <property type="entry name" value="P-loop containing nucleoside triphosphate hydrolases"/>
    <property type="match status" value="1"/>
</dbReference>
<dbReference type="Gene3D" id="3.40.50.300">
    <property type="entry name" value="P-loop containing nucleotide triphosphate hydrolases"/>
    <property type="match status" value="1"/>
</dbReference>
<evidence type="ECO:0008006" key="5">
    <source>
        <dbReference type="Google" id="ProtNLM"/>
    </source>
</evidence>
<keyword evidence="4" id="KW-1185">Reference proteome</keyword>
<protein>
    <recommendedName>
        <fullName evidence="5">Protein ImuA</fullName>
    </recommendedName>
</protein>